<dbReference type="OrthoDB" id="27608at10239"/>
<keyword evidence="2" id="KW-1185">Reference proteome</keyword>
<protein>
    <submittedName>
        <fullName evidence="1">Uncharacterized protein</fullName>
    </submittedName>
</protein>
<evidence type="ECO:0000313" key="1">
    <source>
        <dbReference type="EMBL" id="AKF14404.1"/>
    </source>
</evidence>
<accession>A0A0F6WDW8</accession>
<dbReference type="EMBL" id="KR080195">
    <property type="protein sequence ID" value="AKF14404.1"/>
    <property type="molecule type" value="Genomic_DNA"/>
</dbReference>
<gene>
    <name evidence="1" type="primary">44</name>
    <name evidence="1" type="ORF">SEA_PHAYONCE_44</name>
</gene>
<sequence length="56" mass="6229">MNGVKCQRCGNYWTFSGNPNLFQVIDKFCPICIPAVLPRLGVVAPMRKPQPARKPA</sequence>
<dbReference type="KEGG" id="vg:26646474"/>
<name>A0A0F6WDW8_9CAUD</name>
<dbReference type="RefSeq" id="YP_009198388.1">
    <property type="nucleotide sequence ID" value="NC_028796.1"/>
</dbReference>
<reference evidence="1 2" key="1">
    <citation type="journal article" date="2015" name="Genome Announc.">
        <title>Genome Sequence of Mycobacteriophage Phayonce.</title>
        <authorList>
            <person name="Pope W.H."/>
            <person name="Jacobetz E."/>
            <person name="Johnson C.A."/>
            <person name="Kihle B.L."/>
            <person name="Sobeski M.A."/>
            <person name="Werner M.B."/>
            <person name="Adkins N.L."/>
            <person name="Kramer Z.J."/>
            <person name="Montgomery M.T."/>
            <person name="Grubb S.R."/>
            <person name="Warner M.H."/>
            <person name="Bowman C.A."/>
            <person name="Russell D.A."/>
            <person name="Hatfull G.F."/>
        </authorList>
    </citation>
    <scope>NUCLEOTIDE SEQUENCE [LARGE SCALE GENOMIC DNA]</scope>
</reference>
<proteinExistence type="predicted"/>
<dbReference type="Proteomes" id="UP000214372">
    <property type="component" value="Segment"/>
</dbReference>
<dbReference type="GeneID" id="26646474"/>
<evidence type="ECO:0000313" key="2">
    <source>
        <dbReference type="Proteomes" id="UP000214372"/>
    </source>
</evidence>
<organism evidence="1 2">
    <name type="scientific">Mycobacterium phage Phayonce</name>
    <dbReference type="NCBI Taxonomy" id="1647302"/>
    <lineage>
        <taxon>Viruses</taxon>
        <taxon>Duplodnaviria</taxon>
        <taxon>Heunggongvirae</taxon>
        <taxon>Uroviricota</taxon>
        <taxon>Caudoviricetes</taxon>
        <taxon>Pclasvirinae</taxon>
        <taxon>Phayoncevirus</taxon>
        <taxon>Phayoncevirus phayonce</taxon>
    </lineage>
</organism>